<dbReference type="RefSeq" id="WP_015725001.1">
    <property type="nucleotide sequence ID" value="NC_014972.1"/>
</dbReference>
<evidence type="ECO:0000256" key="1">
    <source>
        <dbReference type="ARBA" id="ARBA00005046"/>
    </source>
</evidence>
<evidence type="ECO:0000256" key="4">
    <source>
        <dbReference type="ARBA" id="ARBA00023150"/>
    </source>
</evidence>
<dbReference type="UniPathway" id="UPA00344"/>
<keyword evidence="8" id="KW-0548">Nucleotidyltransferase</keyword>
<evidence type="ECO:0000313" key="9">
    <source>
        <dbReference type="Proteomes" id="UP000006365"/>
    </source>
</evidence>
<dbReference type="SMART" id="SM00852">
    <property type="entry name" value="MoCF_biosynth"/>
    <property type="match status" value="1"/>
</dbReference>
<dbReference type="CDD" id="cd00886">
    <property type="entry name" value="MogA_MoaB"/>
    <property type="match status" value="1"/>
</dbReference>
<evidence type="ECO:0000313" key="8">
    <source>
        <dbReference type="EMBL" id="ADW18463.1"/>
    </source>
</evidence>
<protein>
    <recommendedName>
        <fullName evidence="3">Molybdopterin adenylyltransferase</fullName>
        <ecNumber evidence="2">2.7.7.75</ecNumber>
    </recommendedName>
</protein>
<evidence type="ECO:0000259" key="7">
    <source>
        <dbReference type="SMART" id="SM00852"/>
    </source>
</evidence>
<dbReference type="PANTHER" id="PTHR43764:SF1">
    <property type="entry name" value="MOLYBDOPTERIN MOLYBDOTRANSFERASE"/>
    <property type="match status" value="1"/>
</dbReference>
<dbReference type="EC" id="2.7.7.75" evidence="2"/>
<dbReference type="EMBL" id="CP002364">
    <property type="protein sequence ID" value="ADW18463.1"/>
    <property type="molecule type" value="Genomic_DNA"/>
</dbReference>
<reference evidence="8 9" key="1">
    <citation type="journal article" date="2011" name="Stand. Genomic Sci.">
        <title>Complete genome sequence of Desulfobulbus propionicus type strain (1pr3).</title>
        <authorList>
            <person name="Pagani I."/>
            <person name="Lapidus A."/>
            <person name="Nolan M."/>
            <person name="Lucas S."/>
            <person name="Hammon N."/>
            <person name="Deshpande S."/>
            <person name="Cheng J.F."/>
            <person name="Chertkov O."/>
            <person name="Davenport K."/>
            <person name="Tapia R."/>
            <person name="Han C."/>
            <person name="Goodwin L."/>
            <person name="Pitluck S."/>
            <person name="Liolios K."/>
            <person name="Mavromatis K."/>
            <person name="Ivanova N."/>
            <person name="Mikhailova N."/>
            <person name="Pati A."/>
            <person name="Chen A."/>
            <person name="Palaniappan K."/>
            <person name="Land M."/>
            <person name="Hauser L."/>
            <person name="Chang Y.J."/>
            <person name="Jeffries C.D."/>
            <person name="Detter J.C."/>
            <person name="Brambilla E."/>
            <person name="Kannan K.P."/>
            <person name="Djao O.D."/>
            <person name="Rohde M."/>
            <person name="Pukall R."/>
            <person name="Spring S."/>
            <person name="Goker M."/>
            <person name="Sikorski J."/>
            <person name="Woyke T."/>
            <person name="Bristow J."/>
            <person name="Eisen J.A."/>
            <person name="Markowitz V."/>
            <person name="Hugenholtz P."/>
            <person name="Kyrpides N.C."/>
            <person name="Klenk H.P."/>
        </authorList>
    </citation>
    <scope>NUCLEOTIDE SEQUENCE [LARGE SCALE GENOMIC DNA]</scope>
    <source>
        <strain evidence="9">ATCC 33891 / DSM 2032 / 1pr3</strain>
    </source>
</reference>
<dbReference type="Proteomes" id="UP000006365">
    <property type="component" value="Chromosome"/>
</dbReference>
<dbReference type="Pfam" id="PF00994">
    <property type="entry name" value="MoCF_biosynth"/>
    <property type="match status" value="1"/>
</dbReference>
<dbReference type="NCBIfam" id="TIGR00177">
    <property type="entry name" value="molyb_syn"/>
    <property type="match status" value="1"/>
</dbReference>
<keyword evidence="9" id="KW-1185">Reference proteome</keyword>
<dbReference type="AlphaFoldDB" id="A0A7U3YN61"/>
<dbReference type="InterPro" id="IPR001453">
    <property type="entry name" value="MoaB/Mog_dom"/>
</dbReference>
<accession>A0A7U3YN61</accession>
<dbReference type="InterPro" id="IPR051920">
    <property type="entry name" value="MPT_Adenylyltrnsfr/MoaC-Rel"/>
</dbReference>
<proteinExistence type="predicted"/>
<dbReference type="PROSITE" id="PS01078">
    <property type="entry name" value="MOCF_BIOSYNTHESIS_1"/>
    <property type="match status" value="1"/>
</dbReference>
<dbReference type="SUPFAM" id="SSF53218">
    <property type="entry name" value="Molybdenum cofactor biosynthesis proteins"/>
    <property type="match status" value="1"/>
</dbReference>
<evidence type="ECO:0000256" key="2">
    <source>
        <dbReference type="ARBA" id="ARBA00012509"/>
    </source>
</evidence>
<sequence length="171" mass="18407">MSTPFSRPYRCGVLTLSDKGARGEREDTSGPLLQEMLRAQGYEIAATLIIPDQQPLIEQTLISWVDEQGLDLIVTTGGTGVSPSDRTPEATRAVIEREVPGLAEAMRQASLRTTIQAVWSRGIAGIRKECLILNLPGSRKAAGENLEAVLPALEHGLEKLKGSEVDCGRTA</sequence>
<dbReference type="InterPro" id="IPR036425">
    <property type="entry name" value="MoaB/Mog-like_dom_sf"/>
</dbReference>
<keyword evidence="4" id="KW-0501">Molybdenum cofactor biosynthesis</keyword>
<comment type="function">
    <text evidence="6">Catalyzes the adenylation of molybdopterin as part of the biosynthesis of the molybdenum-cofactor.</text>
</comment>
<dbReference type="KEGG" id="dpr:Despr_2320"/>
<evidence type="ECO:0000256" key="5">
    <source>
        <dbReference type="ARBA" id="ARBA00051131"/>
    </source>
</evidence>
<dbReference type="PANTHER" id="PTHR43764">
    <property type="entry name" value="MOLYBDENUM COFACTOR BIOSYNTHESIS"/>
    <property type="match status" value="1"/>
</dbReference>
<comment type="catalytic activity">
    <reaction evidence="5">
        <text>molybdopterin + ATP + H(+) = adenylyl-molybdopterin + diphosphate</text>
        <dbReference type="Rhea" id="RHEA:31331"/>
        <dbReference type="ChEBI" id="CHEBI:15378"/>
        <dbReference type="ChEBI" id="CHEBI:30616"/>
        <dbReference type="ChEBI" id="CHEBI:33019"/>
        <dbReference type="ChEBI" id="CHEBI:58698"/>
        <dbReference type="ChEBI" id="CHEBI:62727"/>
        <dbReference type="EC" id="2.7.7.75"/>
    </reaction>
</comment>
<organism evidence="8 9">
    <name type="scientific">Desulfobulbus propionicus (strain ATCC 33891 / DSM 2032 / VKM B-1956 / 1pr3)</name>
    <dbReference type="NCBI Taxonomy" id="577650"/>
    <lineage>
        <taxon>Bacteria</taxon>
        <taxon>Pseudomonadati</taxon>
        <taxon>Thermodesulfobacteriota</taxon>
        <taxon>Desulfobulbia</taxon>
        <taxon>Desulfobulbales</taxon>
        <taxon>Desulfobulbaceae</taxon>
        <taxon>Desulfobulbus</taxon>
    </lineage>
</organism>
<keyword evidence="8" id="KW-0808">Transferase</keyword>
<dbReference type="GO" id="GO:0061598">
    <property type="term" value="F:molybdopterin adenylyltransferase activity"/>
    <property type="evidence" value="ECO:0007669"/>
    <property type="project" value="UniProtKB-EC"/>
</dbReference>
<dbReference type="Gene3D" id="3.40.980.10">
    <property type="entry name" value="MoaB/Mog-like domain"/>
    <property type="match status" value="1"/>
</dbReference>
<evidence type="ECO:0000256" key="3">
    <source>
        <dbReference type="ARBA" id="ARBA00013491"/>
    </source>
</evidence>
<dbReference type="InterPro" id="IPR008284">
    <property type="entry name" value="MoCF_biosynth_CS"/>
</dbReference>
<name>A0A7U3YN61_DESPD</name>
<gene>
    <name evidence="8" type="ordered locus">Despr_2320</name>
</gene>
<comment type="pathway">
    <text evidence="1">Cofactor biosynthesis; molybdopterin biosynthesis.</text>
</comment>
<feature type="domain" description="MoaB/Mog" evidence="7">
    <location>
        <begin position="12"/>
        <end position="156"/>
    </location>
</feature>
<dbReference type="GO" id="GO:0006777">
    <property type="term" value="P:Mo-molybdopterin cofactor biosynthetic process"/>
    <property type="evidence" value="ECO:0007669"/>
    <property type="project" value="UniProtKB-KW"/>
</dbReference>
<evidence type="ECO:0000256" key="6">
    <source>
        <dbReference type="ARBA" id="ARBA00058212"/>
    </source>
</evidence>